<accession>I9RGF5</accession>
<proteinExistence type="predicted"/>
<dbReference type="HOGENOM" id="CLU_3340002_0_0_10"/>
<dbReference type="Proteomes" id="UP000004019">
    <property type="component" value="Unassembled WGS sequence"/>
</dbReference>
<protein>
    <submittedName>
        <fullName evidence="1">Uncharacterized protein</fullName>
    </submittedName>
</protein>
<reference evidence="1 2" key="1">
    <citation type="submission" date="2012-02" db="EMBL/GenBank/DDBJ databases">
        <title>The Genome Sequence of Bacteroides dorei CL03T12C01.</title>
        <authorList>
            <consortium name="The Broad Institute Genome Sequencing Platform"/>
            <person name="Earl A."/>
            <person name="Ward D."/>
            <person name="Feldgarden M."/>
            <person name="Gevers D."/>
            <person name="Zitomersky N.L."/>
            <person name="Coyne M.J."/>
            <person name="Comstock L.E."/>
            <person name="Young S.K."/>
            <person name="Zeng Q."/>
            <person name="Gargeya S."/>
            <person name="Fitzgerald M."/>
            <person name="Haas B."/>
            <person name="Abouelleil A."/>
            <person name="Alvarado L."/>
            <person name="Arachchi H.M."/>
            <person name="Berlin A."/>
            <person name="Chapman S.B."/>
            <person name="Gearin G."/>
            <person name="Goldberg J."/>
            <person name="Griggs A."/>
            <person name="Gujja S."/>
            <person name="Hansen M."/>
            <person name="Heiman D."/>
            <person name="Howarth C."/>
            <person name="Larimer J."/>
            <person name="Lui A."/>
            <person name="MacDonald P.J.P."/>
            <person name="McCowen C."/>
            <person name="Montmayeur A."/>
            <person name="Murphy C."/>
            <person name="Neiman D."/>
            <person name="Pearson M."/>
            <person name="Priest M."/>
            <person name="Roberts A."/>
            <person name="Saif S."/>
            <person name="Shea T."/>
            <person name="Sisk P."/>
            <person name="Stolte C."/>
            <person name="Sykes S."/>
            <person name="Wortman J."/>
            <person name="Nusbaum C."/>
            <person name="Birren B."/>
        </authorList>
    </citation>
    <scope>NUCLEOTIDE SEQUENCE [LARGE SCALE GENOMIC DNA]</scope>
    <source>
        <strain evidence="1 2">CL03T12C01</strain>
    </source>
</reference>
<dbReference type="EMBL" id="AGXI01000002">
    <property type="protein sequence ID" value="EIY41378.1"/>
    <property type="molecule type" value="Genomic_DNA"/>
</dbReference>
<name>I9RGF5_9BACT</name>
<evidence type="ECO:0000313" key="1">
    <source>
        <dbReference type="EMBL" id="EIY41378.1"/>
    </source>
</evidence>
<organism evidence="1 2">
    <name type="scientific">Phocaeicola dorei CL03T12C01</name>
    <dbReference type="NCBI Taxonomy" id="997877"/>
    <lineage>
        <taxon>Bacteria</taxon>
        <taxon>Pseudomonadati</taxon>
        <taxon>Bacteroidota</taxon>
        <taxon>Bacteroidia</taxon>
        <taxon>Bacteroidales</taxon>
        <taxon>Bacteroidaceae</taxon>
        <taxon>Phocaeicola</taxon>
    </lineage>
</organism>
<evidence type="ECO:0000313" key="2">
    <source>
        <dbReference type="Proteomes" id="UP000004019"/>
    </source>
</evidence>
<sequence length="37" mass="4481">MNRGKLYITRLDFYDGKDRENKTYGTLLDGIMCRFIY</sequence>
<dbReference type="AlphaFoldDB" id="I9RGF5"/>
<comment type="caution">
    <text evidence="1">The sequence shown here is derived from an EMBL/GenBank/DDBJ whole genome shotgun (WGS) entry which is preliminary data.</text>
</comment>
<gene>
    <name evidence="1" type="ORF">HMPREF1065_00541</name>
</gene>
<dbReference type="PATRIC" id="fig|997877.3.peg.555"/>